<protein>
    <submittedName>
        <fullName evidence="2">Uncharacterized protein</fullName>
    </submittedName>
</protein>
<dbReference type="AlphaFoldDB" id="A0A8S1KSH1"/>
<evidence type="ECO:0000313" key="3">
    <source>
        <dbReference type="Proteomes" id="UP000692954"/>
    </source>
</evidence>
<name>A0A8S1KSH1_9CILI</name>
<evidence type="ECO:0000313" key="1">
    <source>
        <dbReference type="EMBL" id="CAD8058186.1"/>
    </source>
</evidence>
<reference evidence="2" key="1">
    <citation type="submission" date="2021-01" db="EMBL/GenBank/DDBJ databases">
        <authorList>
            <consortium name="Genoscope - CEA"/>
            <person name="William W."/>
        </authorList>
    </citation>
    <scope>NUCLEOTIDE SEQUENCE</scope>
</reference>
<sequence length="196" mass="22515">MTFSQKHYHFVNSMQAYNKEKFKILINLIYLCNQKSQQQRNTKNNIIKGKIKFKSIDIGDKCIQISNICDSWFSDLGNPDVDKQSQNQIKLNKRKAIANLTVSPYTTKNVVGMKIYDKPLAYLVDTVGVMIPNTTQEEQGIKLGLIGGIKNIIRNRILDNLVNQQQMEKLKTGDQYILAISVKNNHYKYETAIDLI</sequence>
<dbReference type="Proteomes" id="UP000692954">
    <property type="component" value="Unassembled WGS sequence"/>
</dbReference>
<dbReference type="EMBL" id="CAJJDN010000012">
    <property type="protein sequence ID" value="CAD8058188.1"/>
    <property type="molecule type" value="Genomic_DNA"/>
</dbReference>
<evidence type="ECO:0000313" key="2">
    <source>
        <dbReference type="EMBL" id="CAD8058188.1"/>
    </source>
</evidence>
<comment type="caution">
    <text evidence="2">The sequence shown here is derived from an EMBL/GenBank/DDBJ whole genome shotgun (WGS) entry which is preliminary data.</text>
</comment>
<dbReference type="EMBL" id="CAJJDN010000012">
    <property type="protein sequence ID" value="CAD8058186.1"/>
    <property type="molecule type" value="Genomic_DNA"/>
</dbReference>
<proteinExistence type="predicted"/>
<accession>A0A8S1KSH1</accession>
<organism evidence="2 3">
    <name type="scientific">Paramecium sonneborni</name>
    <dbReference type="NCBI Taxonomy" id="65129"/>
    <lineage>
        <taxon>Eukaryota</taxon>
        <taxon>Sar</taxon>
        <taxon>Alveolata</taxon>
        <taxon>Ciliophora</taxon>
        <taxon>Intramacronucleata</taxon>
        <taxon>Oligohymenophorea</taxon>
        <taxon>Peniculida</taxon>
        <taxon>Parameciidae</taxon>
        <taxon>Paramecium</taxon>
    </lineage>
</organism>
<keyword evidence="3" id="KW-1185">Reference proteome</keyword>
<gene>
    <name evidence="1" type="ORF">PSON_ATCC_30995.1.T0120075</name>
    <name evidence="2" type="ORF">PSON_ATCC_30995.1.T0120076</name>
</gene>
<dbReference type="OrthoDB" id="269151at2759"/>